<dbReference type="Gene3D" id="3.40.710.10">
    <property type="entry name" value="DD-peptidase/beta-lactamase superfamily"/>
    <property type="match status" value="1"/>
</dbReference>
<evidence type="ECO:0000259" key="1">
    <source>
        <dbReference type="Pfam" id="PF00144"/>
    </source>
</evidence>
<name>A0ABV8PTC8_9BACT</name>
<gene>
    <name evidence="2" type="ORF">ACFOW1_00300</name>
</gene>
<comment type="caution">
    <text evidence="2">The sequence shown here is derived from an EMBL/GenBank/DDBJ whole genome shotgun (WGS) entry which is preliminary data.</text>
</comment>
<protein>
    <submittedName>
        <fullName evidence="2">Serine hydrolase domain-containing protein</fullName>
        <ecNumber evidence="2">3.-.-.-</ecNumber>
    </submittedName>
</protein>
<sequence>MQKFKIIPVLSFLVLACSNTPTNHITTTIAKPVVYTPITPKEKEYYASLVAPLYKTMLLDKGFNGAIIAAKNGEIVFEDYHGWYDYKRKDSITALTPFHIASTSKTFTAMVVLHLMEQGKLDLNDNVQKYLPTFPYQNITIKDLLTHRSGLPNYVHFMEGGSEVEIIRKKNKKGKTISVKRIVRGRTDGFKGIATNNDVLKFMITHKPAIEASPNRVFHYCNTNFALLALIVEKVTTIDFPRYMMDSVFVPLGLKSSYVFSIKDTANYHPSYQPNWAPFKFEKLDCVYGDKNVYSTVRDLLQWDKALYAGKFVSPKSLEMAFTGYSNEKRGEHNYGLGWRLIEKPDQTIVYHNGWWHGNNAVFQRLIKDTATIIILGNKFNRNIYAASKMSSVFTGLVDTTKTIE</sequence>
<dbReference type="InterPro" id="IPR023650">
    <property type="entry name" value="Beta-lactam_class-A_AS"/>
</dbReference>
<dbReference type="PANTHER" id="PTHR46825">
    <property type="entry name" value="D-ALANYL-D-ALANINE-CARBOXYPEPTIDASE/ENDOPEPTIDASE AMPH"/>
    <property type="match status" value="1"/>
</dbReference>
<dbReference type="SUPFAM" id="SSF56601">
    <property type="entry name" value="beta-lactamase/transpeptidase-like"/>
    <property type="match status" value="1"/>
</dbReference>
<feature type="domain" description="Beta-lactamase-related" evidence="1">
    <location>
        <begin position="66"/>
        <end position="381"/>
    </location>
</feature>
<dbReference type="EC" id="3.-.-.-" evidence="2"/>
<evidence type="ECO:0000313" key="2">
    <source>
        <dbReference type="EMBL" id="MFC4230309.1"/>
    </source>
</evidence>
<dbReference type="GO" id="GO:0016787">
    <property type="term" value="F:hydrolase activity"/>
    <property type="evidence" value="ECO:0007669"/>
    <property type="project" value="UniProtKB-KW"/>
</dbReference>
<dbReference type="InterPro" id="IPR050491">
    <property type="entry name" value="AmpC-like"/>
</dbReference>
<dbReference type="EMBL" id="JBHSDC010000001">
    <property type="protein sequence ID" value="MFC4230309.1"/>
    <property type="molecule type" value="Genomic_DNA"/>
</dbReference>
<proteinExistence type="predicted"/>
<organism evidence="2 3">
    <name type="scientific">Parasediminibacterium paludis</name>
    <dbReference type="NCBI Taxonomy" id="908966"/>
    <lineage>
        <taxon>Bacteria</taxon>
        <taxon>Pseudomonadati</taxon>
        <taxon>Bacteroidota</taxon>
        <taxon>Chitinophagia</taxon>
        <taxon>Chitinophagales</taxon>
        <taxon>Chitinophagaceae</taxon>
        <taxon>Parasediminibacterium</taxon>
    </lineage>
</organism>
<dbReference type="PROSITE" id="PS00146">
    <property type="entry name" value="BETA_LACTAMASE_A"/>
    <property type="match status" value="1"/>
</dbReference>
<dbReference type="InterPro" id="IPR001466">
    <property type="entry name" value="Beta-lactam-related"/>
</dbReference>
<accession>A0ABV8PTC8</accession>
<dbReference type="Proteomes" id="UP001595906">
    <property type="component" value="Unassembled WGS sequence"/>
</dbReference>
<keyword evidence="2" id="KW-0378">Hydrolase</keyword>
<dbReference type="RefSeq" id="WP_379011394.1">
    <property type="nucleotide sequence ID" value="NZ_JBHSDC010000001.1"/>
</dbReference>
<dbReference type="PROSITE" id="PS51257">
    <property type="entry name" value="PROKAR_LIPOPROTEIN"/>
    <property type="match status" value="1"/>
</dbReference>
<dbReference type="PANTHER" id="PTHR46825:SF9">
    <property type="entry name" value="BETA-LACTAMASE-RELATED DOMAIN-CONTAINING PROTEIN"/>
    <property type="match status" value="1"/>
</dbReference>
<dbReference type="InterPro" id="IPR012338">
    <property type="entry name" value="Beta-lactam/transpept-like"/>
</dbReference>
<dbReference type="Pfam" id="PF00144">
    <property type="entry name" value="Beta-lactamase"/>
    <property type="match status" value="1"/>
</dbReference>
<evidence type="ECO:0000313" key="3">
    <source>
        <dbReference type="Proteomes" id="UP001595906"/>
    </source>
</evidence>
<keyword evidence="3" id="KW-1185">Reference proteome</keyword>
<reference evidence="3" key="1">
    <citation type="journal article" date="2019" name="Int. J. Syst. Evol. Microbiol.">
        <title>The Global Catalogue of Microorganisms (GCM) 10K type strain sequencing project: providing services to taxonomists for standard genome sequencing and annotation.</title>
        <authorList>
            <consortium name="The Broad Institute Genomics Platform"/>
            <consortium name="The Broad Institute Genome Sequencing Center for Infectious Disease"/>
            <person name="Wu L."/>
            <person name="Ma J."/>
        </authorList>
    </citation>
    <scope>NUCLEOTIDE SEQUENCE [LARGE SCALE GENOMIC DNA]</scope>
    <source>
        <strain evidence="3">CECT 8010</strain>
    </source>
</reference>